<gene>
    <name evidence="2" type="ordered locus">Deide_15610</name>
</gene>
<dbReference type="SUPFAM" id="SSF52540">
    <property type="entry name" value="P-loop containing nucleoside triphosphate hydrolases"/>
    <property type="match status" value="1"/>
</dbReference>
<sequence>MWGHTNMVEVLLLGRFSLCVNGRPVTLPTRKAFALVAYLAVEGATSRAMLASLLWGDTDEERARGHLRREVYRLRQSPLASLVVTSPDAVALDPAGHTCDVTCFEAQYHAGQCSSALRLWRGELLEGFDLRCAEGFELWLQQRREALACIHHGLLASCARAEEEAGQLRTALALHQELLRSDELAEPHHREVMRLHARLGERGAALQQFARLRQVLADELALEPLPETVALAREILRGTPSPALPAASVLPLVGREREWAQLEEAWARGQMTYLCGEPGVGKTRLMLDFVATKGASVPNDGRPGDVGLPYASIARGLRQLLERQPGLMNELAPWARRELSRLLPGMWNEVLPPLSSHEDRLRLFEAGMALLALGTRGYVALTTDDLHLFDPQSFEFGACFTAGPPVPPWPPLRVLATFQRRELPDAAWEAVQTQVERGAAALIEVQPLSCTALADLLRGLGLPEAQATELSVPLHRYTGGNPLFALETARYLMDQGQLIHGLTSHMLPPRQTGAIIRRRLDSLPAGALRLAQVAAVADRAFSLELAGRVLNTEALTLTPDLQALEQAGLWQGERFAYDLLRVSVLAGLPVASRRLLQTRVLSALHEDPAQRAAQNELRLAP</sequence>
<dbReference type="SUPFAM" id="SSF48452">
    <property type="entry name" value="TPR-like"/>
    <property type="match status" value="1"/>
</dbReference>
<dbReference type="Proteomes" id="UP000002208">
    <property type="component" value="Chromosome"/>
</dbReference>
<dbReference type="KEGG" id="ddr:Deide_15610"/>
<dbReference type="InterPro" id="IPR041664">
    <property type="entry name" value="AAA_16"/>
</dbReference>
<evidence type="ECO:0000313" key="3">
    <source>
        <dbReference type="Proteomes" id="UP000002208"/>
    </source>
</evidence>
<keyword evidence="3" id="KW-1185">Reference proteome</keyword>
<organism evidence="2 3">
    <name type="scientific">Deinococcus deserti (strain DSM 17065 / CIP 109153 / LMG 22923 / VCD115)</name>
    <dbReference type="NCBI Taxonomy" id="546414"/>
    <lineage>
        <taxon>Bacteria</taxon>
        <taxon>Thermotogati</taxon>
        <taxon>Deinococcota</taxon>
        <taxon>Deinococci</taxon>
        <taxon>Deinococcales</taxon>
        <taxon>Deinococcaceae</taxon>
        <taxon>Deinococcus</taxon>
    </lineage>
</organism>
<reference evidence="2 3" key="1">
    <citation type="journal article" date="2009" name="PLoS Genet.">
        <title>Alliance of proteomics and genomics to unravel the specificities of Sahara bacterium Deinococcus deserti.</title>
        <authorList>
            <person name="de Groot A."/>
            <person name="Dulermo R."/>
            <person name="Ortet P."/>
            <person name="Blanchard L."/>
            <person name="Guerin P."/>
            <person name="Fernandez B."/>
            <person name="Vacherie B."/>
            <person name="Dossat C."/>
            <person name="Jolivet E."/>
            <person name="Siguier P."/>
            <person name="Chandler M."/>
            <person name="Barakat M."/>
            <person name="Dedieu A."/>
            <person name="Barbe V."/>
            <person name="Heulin T."/>
            <person name="Sommer S."/>
            <person name="Achouak W."/>
            <person name="Armengaud J."/>
        </authorList>
    </citation>
    <scope>NUCLEOTIDE SEQUENCE [LARGE SCALE GENOMIC DNA]</scope>
    <source>
        <strain evidence="3">DSM 17065 / CIP 109153 / LMG 22923 / VCD115</strain>
    </source>
</reference>
<dbReference type="EMBL" id="CP001114">
    <property type="protein sequence ID" value="ACO46526.1"/>
    <property type="molecule type" value="Genomic_DNA"/>
</dbReference>
<protein>
    <submittedName>
        <fullName evidence="2">Putative Transcriptional regulator, AfsR/DnrI/RedD family</fullName>
    </submittedName>
</protein>
<dbReference type="PaxDb" id="546414-Deide_15610"/>
<dbReference type="GO" id="GO:0003677">
    <property type="term" value="F:DNA binding"/>
    <property type="evidence" value="ECO:0007669"/>
    <property type="project" value="InterPro"/>
</dbReference>
<dbReference type="Gene3D" id="1.10.10.10">
    <property type="entry name" value="Winged helix-like DNA-binding domain superfamily/Winged helix DNA-binding domain"/>
    <property type="match status" value="1"/>
</dbReference>
<dbReference type="InterPro" id="IPR016032">
    <property type="entry name" value="Sig_transdc_resp-reg_C-effctor"/>
</dbReference>
<dbReference type="eggNOG" id="COG3629">
    <property type="taxonomic scope" value="Bacteria"/>
</dbReference>
<dbReference type="Gene3D" id="1.25.40.10">
    <property type="entry name" value="Tetratricopeptide repeat domain"/>
    <property type="match status" value="1"/>
</dbReference>
<dbReference type="InterPro" id="IPR027417">
    <property type="entry name" value="P-loop_NTPase"/>
</dbReference>
<dbReference type="InterPro" id="IPR011990">
    <property type="entry name" value="TPR-like_helical_dom_sf"/>
</dbReference>
<dbReference type="SMART" id="SM01043">
    <property type="entry name" value="BTAD"/>
    <property type="match status" value="1"/>
</dbReference>
<dbReference type="SUPFAM" id="SSF46894">
    <property type="entry name" value="C-terminal effector domain of the bipartite response regulators"/>
    <property type="match status" value="1"/>
</dbReference>
<dbReference type="AlphaFoldDB" id="C1CWF9"/>
<dbReference type="STRING" id="546414.Deide_15610"/>
<dbReference type="HOGENOM" id="CLU_004435_1_1_0"/>
<proteinExistence type="predicted"/>
<feature type="domain" description="Bacterial transcriptional activator" evidence="1">
    <location>
        <begin position="99"/>
        <end position="236"/>
    </location>
</feature>
<dbReference type="GO" id="GO:0006355">
    <property type="term" value="P:regulation of DNA-templated transcription"/>
    <property type="evidence" value="ECO:0007669"/>
    <property type="project" value="InterPro"/>
</dbReference>
<dbReference type="InterPro" id="IPR036388">
    <property type="entry name" value="WH-like_DNA-bd_sf"/>
</dbReference>
<dbReference type="PANTHER" id="PTHR35807">
    <property type="entry name" value="TRANSCRIPTIONAL REGULATOR REDD-RELATED"/>
    <property type="match status" value="1"/>
</dbReference>
<dbReference type="eggNOG" id="COG1672">
    <property type="taxonomic scope" value="Bacteria"/>
</dbReference>
<dbReference type="Pfam" id="PF13191">
    <property type="entry name" value="AAA_16"/>
    <property type="match status" value="1"/>
</dbReference>
<accession>C1CWF9</accession>
<dbReference type="InterPro" id="IPR005158">
    <property type="entry name" value="BTAD"/>
</dbReference>
<name>C1CWF9_DEIDV</name>
<evidence type="ECO:0000259" key="1">
    <source>
        <dbReference type="SMART" id="SM01043"/>
    </source>
</evidence>
<evidence type="ECO:0000313" key="2">
    <source>
        <dbReference type="EMBL" id="ACO46526.1"/>
    </source>
</evidence>
<dbReference type="InterPro" id="IPR051677">
    <property type="entry name" value="AfsR-DnrI-RedD_regulator"/>
</dbReference>
<dbReference type="Pfam" id="PF03704">
    <property type="entry name" value="BTAD"/>
    <property type="match status" value="1"/>
</dbReference>